<keyword evidence="3" id="KW-0966">Cell projection</keyword>
<feature type="region of interest" description="Disordered" evidence="1">
    <location>
        <begin position="135"/>
        <end position="165"/>
    </location>
</feature>
<organism evidence="3 4">
    <name type="scientific">Qingshengfaniella alkalisoli</name>
    <dbReference type="NCBI Taxonomy" id="2599296"/>
    <lineage>
        <taxon>Bacteria</taxon>
        <taxon>Pseudomonadati</taxon>
        <taxon>Pseudomonadota</taxon>
        <taxon>Alphaproteobacteria</taxon>
        <taxon>Rhodobacterales</taxon>
        <taxon>Paracoccaceae</taxon>
        <taxon>Qingshengfaniella</taxon>
    </lineage>
</organism>
<dbReference type="InterPro" id="IPR038610">
    <property type="entry name" value="FliK-like_C_sf"/>
</dbReference>
<dbReference type="Proteomes" id="UP000318483">
    <property type="component" value="Chromosome"/>
</dbReference>
<dbReference type="KEGG" id="lit:FPZ52_11385"/>
<evidence type="ECO:0000256" key="1">
    <source>
        <dbReference type="SAM" id="MobiDB-lite"/>
    </source>
</evidence>
<reference evidence="3 4" key="1">
    <citation type="submission" date="2019-07" db="EMBL/GenBank/DDBJ databases">
        <title>Litoreibacter alkalisoli sp. nov., isolated from saline-alkaline soil.</title>
        <authorList>
            <person name="Wang S."/>
            <person name="Xu L."/>
            <person name="Xing Y.-T."/>
            <person name="Sun J.-Q."/>
        </authorList>
    </citation>
    <scope>NUCLEOTIDE SEQUENCE [LARGE SCALE GENOMIC DNA]</scope>
    <source>
        <strain evidence="3 4">LN3S51</strain>
    </source>
</reference>
<evidence type="ECO:0000313" key="4">
    <source>
        <dbReference type="Proteomes" id="UP000318483"/>
    </source>
</evidence>
<evidence type="ECO:0000313" key="3">
    <source>
        <dbReference type="EMBL" id="QDY70165.1"/>
    </source>
</evidence>
<feature type="region of interest" description="Disordered" evidence="1">
    <location>
        <begin position="473"/>
        <end position="517"/>
    </location>
</feature>
<dbReference type="EMBL" id="CP042261">
    <property type="protein sequence ID" value="QDY70165.1"/>
    <property type="molecule type" value="Genomic_DNA"/>
</dbReference>
<feature type="compositionally biased region" description="Basic and acidic residues" evidence="1">
    <location>
        <begin position="219"/>
        <end position="239"/>
    </location>
</feature>
<protein>
    <submittedName>
        <fullName evidence="3">Flagellar hook-length control protein FliK</fullName>
    </submittedName>
</protein>
<keyword evidence="3" id="KW-0969">Cilium</keyword>
<dbReference type="CDD" id="cd17470">
    <property type="entry name" value="T3SS_Flik_C"/>
    <property type="match status" value="1"/>
</dbReference>
<proteinExistence type="predicted"/>
<keyword evidence="4" id="KW-1185">Reference proteome</keyword>
<keyword evidence="3" id="KW-0282">Flagellum</keyword>
<name>A0A5B8I889_9RHOB</name>
<feature type="compositionally biased region" description="Low complexity" evidence="1">
    <location>
        <begin position="493"/>
        <end position="505"/>
    </location>
</feature>
<dbReference type="OrthoDB" id="7203912at2"/>
<dbReference type="AlphaFoldDB" id="A0A5B8I889"/>
<sequence>MLGKDPVILMRQCDRKVHSAGGEMQVEFPIDMGAKPKVRGISGPTSSAAREQLFDRLTQVRVFLGCDALSPDRAGRREETFEEETVPWAGLHLSETFTRPDCAVAAGVPGALPSAQAEPVGTEPSVVRDPLMLGEIPNQYPVNGVSDPPGEQSGARSEGDSDRVSAAVVVESDGLSQPWIPMLSELEPDKVQAGAELTKKSEKSVVVTAPQTPSAERQVATEDHPDFAVRKTPRPDKIEPLAPSLDNGDSDSMLVAMRKADRDSPVPLAGQPIATASGVPTTSPTQTNGAASQSANAPAIPVETSEQSLTKRDTVVPISEPHRDYSLTQPRLREDAVRSMQIHPEMVLSERDDVPSDARADELASIAEVRSGKEASPADAPRTLHMNRAEIVRQVAQGLVEVIQRGADDAIEVSLNPEELGRVRISLTQGDSGLLVALSADRGETLDLLRRYITDLQSDLCRLGYGQASFDFSESGRDHPADESSTSQNGGDAASVSESTSVEAEQLPVASGLDLRL</sequence>
<dbReference type="Pfam" id="PF02120">
    <property type="entry name" value="Flg_hook"/>
    <property type="match status" value="1"/>
</dbReference>
<dbReference type="Gene3D" id="3.30.750.140">
    <property type="match status" value="1"/>
</dbReference>
<dbReference type="InterPro" id="IPR021136">
    <property type="entry name" value="Flagellar_hook_control-like_C"/>
</dbReference>
<feature type="compositionally biased region" description="Polar residues" evidence="1">
    <location>
        <begin position="278"/>
        <end position="296"/>
    </location>
</feature>
<feature type="domain" description="Flagellar hook-length control protein-like C-terminal" evidence="2">
    <location>
        <begin position="411"/>
        <end position="478"/>
    </location>
</feature>
<gene>
    <name evidence="3" type="ORF">FPZ52_11385</name>
</gene>
<feature type="region of interest" description="Disordered" evidence="1">
    <location>
        <begin position="193"/>
        <end position="311"/>
    </location>
</feature>
<evidence type="ECO:0000259" key="2">
    <source>
        <dbReference type="Pfam" id="PF02120"/>
    </source>
</evidence>
<accession>A0A5B8I889</accession>